<dbReference type="Proteomes" id="UP000636800">
    <property type="component" value="Chromosome 6"/>
</dbReference>
<organism evidence="1 2">
    <name type="scientific">Vanilla planifolia</name>
    <name type="common">Vanilla</name>
    <dbReference type="NCBI Taxonomy" id="51239"/>
    <lineage>
        <taxon>Eukaryota</taxon>
        <taxon>Viridiplantae</taxon>
        <taxon>Streptophyta</taxon>
        <taxon>Embryophyta</taxon>
        <taxon>Tracheophyta</taxon>
        <taxon>Spermatophyta</taxon>
        <taxon>Magnoliopsida</taxon>
        <taxon>Liliopsida</taxon>
        <taxon>Asparagales</taxon>
        <taxon>Orchidaceae</taxon>
        <taxon>Vanilloideae</taxon>
        <taxon>Vanilleae</taxon>
        <taxon>Vanilla</taxon>
    </lineage>
</organism>
<sequence>MKAGVLGQLPVEPMTTNLTHRKSITWMLLARASLQNGLRRGVVELKGMEKPGKVLQATA</sequence>
<proteinExistence type="predicted"/>
<reference evidence="1 2" key="1">
    <citation type="journal article" date="2020" name="Nat. Food">
        <title>A phased Vanilla planifolia genome enables genetic improvement of flavour and production.</title>
        <authorList>
            <person name="Hasing T."/>
            <person name="Tang H."/>
            <person name="Brym M."/>
            <person name="Khazi F."/>
            <person name="Huang T."/>
            <person name="Chambers A.H."/>
        </authorList>
    </citation>
    <scope>NUCLEOTIDE SEQUENCE [LARGE SCALE GENOMIC DNA]</scope>
    <source>
        <tissue evidence="1">Leaf</tissue>
    </source>
</reference>
<dbReference type="EMBL" id="JADCNL010000006">
    <property type="protein sequence ID" value="KAG0475889.1"/>
    <property type="molecule type" value="Genomic_DNA"/>
</dbReference>
<evidence type="ECO:0000313" key="1">
    <source>
        <dbReference type="EMBL" id="KAG0475889.1"/>
    </source>
</evidence>
<protein>
    <submittedName>
        <fullName evidence="1">Uncharacterized protein</fullName>
    </submittedName>
</protein>
<accession>A0A835QTM5</accession>
<dbReference type="OrthoDB" id="26681at2759"/>
<name>A0A835QTM5_VANPL</name>
<gene>
    <name evidence="1" type="ORF">HPP92_012730</name>
</gene>
<comment type="caution">
    <text evidence="1">The sequence shown here is derived from an EMBL/GenBank/DDBJ whole genome shotgun (WGS) entry which is preliminary data.</text>
</comment>
<dbReference type="AlphaFoldDB" id="A0A835QTM5"/>
<keyword evidence="2" id="KW-1185">Reference proteome</keyword>
<evidence type="ECO:0000313" key="2">
    <source>
        <dbReference type="Proteomes" id="UP000636800"/>
    </source>
</evidence>